<dbReference type="AlphaFoldDB" id="A0A9P0BJI3"/>
<accession>A0A9P0BJI3</accession>
<dbReference type="InterPro" id="IPR039496">
    <property type="entry name" value="CCDC92/74_N"/>
</dbReference>
<feature type="coiled-coil region" evidence="2">
    <location>
        <begin position="50"/>
        <end position="95"/>
    </location>
</feature>
<sequence length="387" mass="43093">MASKVIAKLPVQPFAQVNGVNKTSLGNVNGEVVAVSRTPELSFKNLDGPKTQEASRVAQLEQNIRFLQEQHQLMLSGLHNEIESLRNRNKELQFQLVFVKGAVPSTPSSPEDESRYKTYNSPKTFNITPLQVELLEKELGDLKLQLQEAESRNVYLSAITDEQKKKLERYERDREKERERACQPDPELLRKLDDAEAIIRRLRRENSDLRRETQAVVQAAQQQQQQFHPHHHHHHNNANGGGGAGGNSGGGGDRSPNHASSRETNGGGGGNYHGNSRGGQGQNRGNHRHHRGHGGGNNHFRGNWFPPLHSQSYWQGGSKNQVPVGEAAALPNLQTPDAATGSACQQPPQQYQQPQGRRSHNNNNNNHHYHSNGESRKHRQNKGGKAS</sequence>
<feature type="compositionally biased region" description="Basic residues" evidence="3">
    <location>
        <begin position="376"/>
        <end position="387"/>
    </location>
</feature>
<dbReference type="InterPro" id="IPR040370">
    <property type="entry name" value="CCDC74A/CCDC74B/CCDC92"/>
</dbReference>
<dbReference type="PANTHER" id="PTHR14882">
    <property type="entry name" value="COILED-COIL DOMAIN-CONTAINING 74A"/>
    <property type="match status" value="1"/>
</dbReference>
<feature type="compositionally biased region" description="Gly residues" evidence="3">
    <location>
        <begin position="239"/>
        <end position="253"/>
    </location>
</feature>
<feature type="compositionally biased region" description="Low complexity" evidence="3">
    <location>
        <begin position="218"/>
        <end position="227"/>
    </location>
</feature>
<protein>
    <recommendedName>
        <fullName evidence="4">CCDC92/74 N-terminal domain-containing protein</fullName>
    </recommendedName>
</protein>
<keyword evidence="1 2" id="KW-0175">Coiled coil</keyword>
<keyword evidence="6" id="KW-1185">Reference proteome</keyword>
<evidence type="ECO:0000259" key="4">
    <source>
        <dbReference type="Pfam" id="PF14916"/>
    </source>
</evidence>
<evidence type="ECO:0000313" key="6">
    <source>
        <dbReference type="Proteomes" id="UP001154078"/>
    </source>
</evidence>
<dbReference type="Pfam" id="PF14916">
    <property type="entry name" value="CCDC92"/>
    <property type="match status" value="1"/>
</dbReference>
<dbReference type="EMBL" id="OV121140">
    <property type="protein sequence ID" value="CAH0563339.1"/>
    <property type="molecule type" value="Genomic_DNA"/>
</dbReference>
<evidence type="ECO:0000313" key="5">
    <source>
        <dbReference type="EMBL" id="CAH0563339.1"/>
    </source>
</evidence>
<evidence type="ECO:0000256" key="1">
    <source>
        <dbReference type="ARBA" id="ARBA00023054"/>
    </source>
</evidence>
<feature type="region of interest" description="Disordered" evidence="3">
    <location>
        <begin position="208"/>
        <end position="304"/>
    </location>
</feature>
<dbReference type="OrthoDB" id="2155209at2759"/>
<proteinExistence type="predicted"/>
<feature type="compositionally biased region" description="Low complexity" evidence="3">
    <location>
        <begin position="345"/>
        <end position="366"/>
    </location>
</feature>
<reference evidence="5" key="1">
    <citation type="submission" date="2021-12" db="EMBL/GenBank/DDBJ databases">
        <authorList>
            <person name="King R."/>
        </authorList>
    </citation>
    <scope>NUCLEOTIDE SEQUENCE</scope>
</reference>
<feature type="domain" description="CCDC92/74 N-terminal" evidence="4">
    <location>
        <begin position="55"/>
        <end position="102"/>
    </location>
</feature>
<feature type="compositionally biased region" description="Gly residues" evidence="3">
    <location>
        <begin position="265"/>
        <end position="282"/>
    </location>
</feature>
<evidence type="ECO:0000256" key="2">
    <source>
        <dbReference type="SAM" id="Coils"/>
    </source>
</evidence>
<gene>
    <name evidence="5" type="ORF">MELIAE_LOCUS12188</name>
</gene>
<name>A0A9P0BJI3_BRAAE</name>
<feature type="region of interest" description="Disordered" evidence="3">
    <location>
        <begin position="334"/>
        <end position="387"/>
    </location>
</feature>
<dbReference type="PANTHER" id="PTHR14882:SF5">
    <property type="entry name" value="COILED-COIL DOMAIN CONTAINING 74A"/>
    <property type="match status" value="1"/>
</dbReference>
<organism evidence="5 6">
    <name type="scientific">Brassicogethes aeneus</name>
    <name type="common">Rape pollen beetle</name>
    <name type="synonym">Meligethes aeneus</name>
    <dbReference type="NCBI Taxonomy" id="1431903"/>
    <lineage>
        <taxon>Eukaryota</taxon>
        <taxon>Metazoa</taxon>
        <taxon>Ecdysozoa</taxon>
        <taxon>Arthropoda</taxon>
        <taxon>Hexapoda</taxon>
        <taxon>Insecta</taxon>
        <taxon>Pterygota</taxon>
        <taxon>Neoptera</taxon>
        <taxon>Endopterygota</taxon>
        <taxon>Coleoptera</taxon>
        <taxon>Polyphaga</taxon>
        <taxon>Cucujiformia</taxon>
        <taxon>Nitidulidae</taxon>
        <taxon>Meligethinae</taxon>
        <taxon>Brassicogethes</taxon>
    </lineage>
</organism>
<dbReference type="Proteomes" id="UP001154078">
    <property type="component" value="Chromosome 9"/>
</dbReference>
<evidence type="ECO:0000256" key="3">
    <source>
        <dbReference type="SAM" id="MobiDB-lite"/>
    </source>
</evidence>